<keyword evidence="3" id="KW-0560">Oxidoreductase</keyword>
<evidence type="ECO:0000256" key="1">
    <source>
        <dbReference type="ARBA" id="ARBA00022630"/>
    </source>
</evidence>
<dbReference type="Gene3D" id="3.40.30.120">
    <property type="match status" value="1"/>
</dbReference>
<dbReference type="PANTHER" id="PTHR43004">
    <property type="entry name" value="TRK SYSTEM POTASSIUM UPTAKE PROTEIN"/>
    <property type="match status" value="1"/>
</dbReference>
<keyword evidence="6" id="KW-1185">Reference proteome</keyword>
<dbReference type="Proteomes" id="UP000319257">
    <property type="component" value="Unassembled WGS sequence"/>
</dbReference>
<proteinExistence type="predicted"/>
<dbReference type="GO" id="GO:0016709">
    <property type="term" value="F:oxidoreductase activity, acting on paired donors, with incorporation or reduction of molecular oxygen, NAD(P)H as one donor, and incorporation of one atom of oxygen"/>
    <property type="evidence" value="ECO:0007669"/>
    <property type="project" value="UniProtKB-ARBA"/>
</dbReference>
<name>A0A507B1E5_9PEZI</name>
<keyword evidence="1" id="KW-0285">Flavoprotein</keyword>
<reference evidence="5 6" key="1">
    <citation type="submission" date="2019-06" db="EMBL/GenBank/DDBJ databases">
        <title>Draft genome sequence of the filamentous fungus Phialemoniopsis curvata isolated from diesel fuel.</title>
        <authorList>
            <person name="Varaljay V.A."/>
            <person name="Lyon W.J."/>
            <person name="Crouch A.L."/>
            <person name="Drake C.E."/>
            <person name="Hollomon J.M."/>
            <person name="Nadeau L.J."/>
            <person name="Nunn H.S."/>
            <person name="Stevenson B.S."/>
            <person name="Bojanowski C.L."/>
            <person name="Crookes-Goodson W.J."/>
        </authorList>
    </citation>
    <scope>NUCLEOTIDE SEQUENCE [LARGE SCALE GENOMIC DNA]</scope>
    <source>
        <strain evidence="5 6">D216</strain>
    </source>
</reference>
<organism evidence="5 6">
    <name type="scientific">Thyridium curvatum</name>
    <dbReference type="NCBI Taxonomy" id="1093900"/>
    <lineage>
        <taxon>Eukaryota</taxon>
        <taxon>Fungi</taxon>
        <taxon>Dikarya</taxon>
        <taxon>Ascomycota</taxon>
        <taxon>Pezizomycotina</taxon>
        <taxon>Sordariomycetes</taxon>
        <taxon>Sordariomycetidae</taxon>
        <taxon>Thyridiales</taxon>
        <taxon>Thyridiaceae</taxon>
        <taxon>Thyridium</taxon>
    </lineage>
</organism>
<dbReference type="PRINTS" id="PR00420">
    <property type="entry name" value="RNGMNOXGNASE"/>
</dbReference>
<protein>
    <recommendedName>
        <fullName evidence="4">FAD-binding domain-containing protein</fullName>
    </recommendedName>
</protein>
<dbReference type="NCBIfam" id="NF004780">
    <property type="entry name" value="PRK06126.1"/>
    <property type="match status" value="1"/>
</dbReference>
<dbReference type="PANTHER" id="PTHR43004:SF21">
    <property type="entry name" value="FAD-BINDING DOMAIN-CONTAINING PROTEIN-RELATED"/>
    <property type="match status" value="1"/>
</dbReference>
<evidence type="ECO:0000256" key="2">
    <source>
        <dbReference type="ARBA" id="ARBA00022827"/>
    </source>
</evidence>
<feature type="domain" description="FAD-binding" evidence="4">
    <location>
        <begin position="24"/>
        <end position="384"/>
    </location>
</feature>
<dbReference type="InParanoid" id="A0A507B1E5"/>
<dbReference type="GO" id="GO:0071949">
    <property type="term" value="F:FAD binding"/>
    <property type="evidence" value="ECO:0007669"/>
    <property type="project" value="InterPro"/>
</dbReference>
<keyword evidence="2" id="KW-0274">FAD</keyword>
<dbReference type="SUPFAM" id="SSF51905">
    <property type="entry name" value="FAD/NAD(P)-binding domain"/>
    <property type="match status" value="1"/>
</dbReference>
<dbReference type="Pfam" id="PF01494">
    <property type="entry name" value="FAD_binding_3"/>
    <property type="match status" value="1"/>
</dbReference>
<dbReference type="InterPro" id="IPR050641">
    <property type="entry name" value="RIFMO-like"/>
</dbReference>
<dbReference type="STRING" id="1093900.A0A507B1E5"/>
<dbReference type="Gene3D" id="3.30.9.10">
    <property type="entry name" value="D-Amino Acid Oxidase, subunit A, domain 2"/>
    <property type="match status" value="1"/>
</dbReference>
<dbReference type="Pfam" id="PF21274">
    <property type="entry name" value="Rng_hyd_C"/>
    <property type="match status" value="1"/>
</dbReference>
<dbReference type="GeneID" id="41968158"/>
<dbReference type="RefSeq" id="XP_030994245.1">
    <property type="nucleotide sequence ID" value="XM_031141824.1"/>
</dbReference>
<comment type="caution">
    <text evidence="5">The sequence shown here is derived from an EMBL/GenBank/DDBJ whole genome shotgun (WGS) entry which is preliminary data.</text>
</comment>
<dbReference type="OrthoDB" id="2690153at2759"/>
<dbReference type="InterPro" id="IPR036188">
    <property type="entry name" value="FAD/NAD-bd_sf"/>
</dbReference>
<evidence type="ECO:0000259" key="4">
    <source>
        <dbReference type="Pfam" id="PF01494"/>
    </source>
</evidence>
<dbReference type="InterPro" id="IPR002938">
    <property type="entry name" value="FAD-bd"/>
</dbReference>
<gene>
    <name evidence="5" type="ORF">E0L32_000711</name>
</gene>
<dbReference type="Gene3D" id="3.50.50.60">
    <property type="entry name" value="FAD/NAD(P)-binding domain"/>
    <property type="match status" value="1"/>
</dbReference>
<evidence type="ECO:0000256" key="3">
    <source>
        <dbReference type="ARBA" id="ARBA00023002"/>
    </source>
</evidence>
<evidence type="ECO:0000313" key="5">
    <source>
        <dbReference type="EMBL" id="TPX12534.1"/>
    </source>
</evidence>
<evidence type="ECO:0000313" key="6">
    <source>
        <dbReference type="Proteomes" id="UP000319257"/>
    </source>
</evidence>
<dbReference type="AlphaFoldDB" id="A0A507B1E5"/>
<accession>A0A507B1E5</accession>
<dbReference type="EMBL" id="SKBQ01000003">
    <property type="protein sequence ID" value="TPX12534.1"/>
    <property type="molecule type" value="Genomic_DNA"/>
</dbReference>
<sequence length="627" mass="69561">MNGHTTPSTSSAIPEEVEILPQGTVLIAGGGPVGLTLATVLAFYGVRSVVLERNATTTRWPKMDLTNVRSMELFRKLGLADELRKQGVPTHLPYRVLMSTGLGAPKPVTVWEHLGVDRYRAKIAENNDGTMPLEPWQRLSQAVFEKWLKGICDRNPLIDLRFGCKLEEVSEVQDGVRVTVTDLHSDTRHQILSKYLIGCDGGSSRVRRSLEIPLDGGPMPVYVLLVHFKSRDLTRLHKHGRFWHIFVLGPEGLASTCIAQNEKDVFTTHLLLPIGEDSDKITSEDAVYRALGGIHGPYPIKIDEVLVRSTYRPNIAIARRYSGASGHVYLAGDAAHQNIPTGGYGMNMGIADAFELGWKLAATVNGYSEPSILQTYEQERRPTALVSIERSGVHMRVHMEANKLLGGRIGELDANTEAGDKLRRSLHDYYEANDGENTDHGIEMGYRYKSNIIVPDGTKEPLWQPGDYVATTFPGSRAPHVFLRDGRSIIDSFGPYYTLIEFQDGSERGSTLLLDAAWKHRVPVKYLPLAEETHAHAIYECHLVLVRPDGHVAWRADTVNEQTEAMRVLGLISGRTVPESESQESKEVHLTMDPSKVGDGAFAFTSTLTTESQTAKFELDKMGEFQT</sequence>